<gene>
    <name evidence="2" type="ORF">GCM10022224_044840</name>
</gene>
<dbReference type="Proteomes" id="UP001500902">
    <property type="component" value="Unassembled WGS sequence"/>
</dbReference>
<dbReference type="EMBL" id="BAAAZP010000086">
    <property type="protein sequence ID" value="GAA3675651.1"/>
    <property type="molecule type" value="Genomic_DNA"/>
</dbReference>
<evidence type="ECO:0000313" key="2">
    <source>
        <dbReference type="EMBL" id="GAA3675651.1"/>
    </source>
</evidence>
<keyword evidence="1" id="KW-0812">Transmembrane</keyword>
<keyword evidence="3" id="KW-1185">Reference proteome</keyword>
<name>A0ABP7C0I9_9ACTN</name>
<keyword evidence="1" id="KW-0472">Membrane</keyword>
<proteinExistence type="predicted"/>
<keyword evidence="1" id="KW-1133">Transmembrane helix</keyword>
<protein>
    <submittedName>
        <fullName evidence="2">Uncharacterized protein</fullName>
    </submittedName>
</protein>
<reference evidence="3" key="1">
    <citation type="journal article" date="2019" name="Int. J. Syst. Evol. Microbiol.">
        <title>The Global Catalogue of Microorganisms (GCM) 10K type strain sequencing project: providing services to taxonomists for standard genome sequencing and annotation.</title>
        <authorList>
            <consortium name="The Broad Institute Genomics Platform"/>
            <consortium name="The Broad Institute Genome Sequencing Center for Infectious Disease"/>
            <person name="Wu L."/>
            <person name="Ma J."/>
        </authorList>
    </citation>
    <scope>NUCLEOTIDE SEQUENCE [LARGE SCALE GENOMIC DNA]</scope>
    <source>
        <strain evidence="3">JCM 16904</strain>
    </source>
</reference>
<dbReference type="RefSeq" id="WP_344881193.1">
    <property type="nucleotide sequence ID" value="NZ_BAAAZP010000086.1"/>
</dbReference>
<evidence type="ECO:0000313" key="3">
    <source>
        <dbReference type="Proteomes" id="UP001500902"/>
    </source>
</evidence>
<evidence type="ECO:0000256" key="1">
    <source>
        <dbReference type="SAM" id="Phobius"/>
    </source>
</evidence>
<sequence>MSAQSSLYVYGYLNAYNDMTAEQGVTISRDLTVYGKANLEALFEGQAILQPVWNGNSTDPVTVYSDGILFLRAGATDTGSWSFLTVKEGGEECIRMSLGGTSTSFTIPMRKGQEWYVHGLSYFTFGCLTFHWFSFR</sequence>
<feature type="transmembrane region" description="Helical" evidence="1">
    <location>
        <begin position="115"/>
        <end position="133"/>
    </location>
</feature>
<organism evidence="2 3">
    <name type="scientific">Nonomuraea antimicrobica</name>
    <dbReference type="NCBI Taxonomy" id="561173"/>
    <lineage>
        <taxon>Bacteria</taxon>
        <taxon>Bacillati</taxon>
        <taxon>Actinomycetota</taxon>
        <taxon>Actinomycetes</taxon>
        <taxon>Streptosporangiales</taxon>
        <taxon>Streptosporangiaceae</taxon>
        <taxon>Nonomuraea</taxon>
    </lineage>
</organism>
<accession>A0ABP7C0I9</accession>
<comment type="caution">
    <text evidence="2">The sequence shown here is derived from an EMBL/GenBank/DDBJ whole genome shotgun (WGS) entry which is preliminary data.</text>
</comment>